<organism evidence="3">
    <name type="scientific">Naegleria gruberi</name>
    <name type="common">Amoeba</name>
    <dbReference type="NCBI Taxonomy" id="5762"/>
    <lineage>
        <taxon>Eukaryota</taxon>
        <taxon>Discoba</taxon>
        <taxon>Heterolobosea</taxon>
        <taxon>Tetramitia</taxon>
        <taxon>Eutetramitia</taxon>
        <taxon>Vahlkampfiidae</taxon>
        <taxon>Naegleria</taxon>
    </lineage>
</organism>
<protein>
    <submittedName>
        <fullName evidence="2">Predicted protein</fullName>
    </submittedName>
</protein>
<reference evidence="2 3" key="1">
    <citation type="journal article" date="2010" name="Cell">
        <title>The genome of Naegleria gruberi illuminates early eukaryotic versatility.</title>
        <authorList>
            <person name="Fritz-Laylin L.K."/>
            <person name="Prochnik S.E."/>
            <person name="Ginger M.L."/>
            <person name="Dacks J.B."/>
            <person name="Carpenter M.L."/>
            <person name="Field M.C."/>
            <person name="Kuo A."/>
            <person name="Paredez A."/>
            <person name="Chapman J."/>
            <person name="Pham J."/>
            <person name="Shu S."/>
            <person name="Neupane R."/>
            <person name="Cipriano M."/>
            <person name="Mancuso J."/>
            <person name="Tu H."/>
            <person name="Salamov A."/>
            <person name="Lindquist E."/>
            <person name="Shapiro H."/>
            <person name="Lucas S."/>
            <person name="Grigoriev I.V."/>
            <person name="Cande W.Z."/>
            <person name="Fulton C."/>
            <person name="Rokhsar D.S."/>
            <person name="Dawson S.C."/>
        </authorList>
    </citation>
    <scope>NUCLEOTIDE SEQUENCE [LARGE SCALE GENOMIC DNA]</scope>
    <source>
        <strain evidence="2 3">NEG-M</strain>
    </source>
</reference>
<dbReference type="InParanoid" id="D2V1Y4"/>
<dbReference type="InterPro" id="IPR011042">
    <property type="entry name" value="6-blade_b-propeller_TolB-like"/>
</dbReference>
<dbReference type="Gene3D" id="2.120.10.30">
    <property type="entry name" value="TolB, C-terminal domain"/>
    <property type="match status" value="1"/>
</dbReference>
<sequence>MVMKVFMMGISFHLCQHVKCIILILKVNGDAGSAQFDHPKGCAVHPNKIVSYPDISDNNVIRRISNTFRMSTIVGTTTCFGLSSLDNTVCGGHGKCIDVDTCQCNSGWKGNKDCSQFSCDSPSNHASKCIGPNQYECQTGWKLV</sequence>
<evidence type="ECO:0000313" key="3">
    <source>
        <dbReference type="Proteomes" id="UP000006671"/>
    </source>
</evidence>
<dbReference type="Proteomes" id="UP000006671">
    <property type="component" value="Unassembled WGS sequence"/>
</dbReference>
<dbReference type="VEuPathDB" id="AmoebaDB:NAEGRDRAFT_62738"/>
<dbReference type="KEGG" id="ngr:NAEGRDRAFT_62738"/>
<dbReference type="EMBL" id="GG738848">
    <property type="protein sequence ID" value="EFC49393.1"/>
    <property type="molecule type" value="Genomic_DNA"/>
</dbReference>
<proteinExistence type="predicted"/>
<gene>
    <name evidence="2" type="ORF">NAEGRDRAFT_62738</name>
</gene>
<dbReference type="Pfam" id="PF23106">
    <property type="entry name" value="EGF_Teneurin"/>
    <property type="match status" value="1"/>
</dbReference>
<feature type="domain" description="EGF-like" evidence="1">
    <location>
        <begin position="102"/>
        <end position="114"/>
    </location>
</feature>
<evidence type="ECO:0000313" key="2">
    <source>
        <dbReference type="EMBL" id="EFC49393.1"/>
    </source>
</evidence>
<dbReference type="PROSITE" id="PS01186">
    <property type="entry name" value="EGF_2"/>
    <property type="match status" value="1"/>
</dbReference>
<dbReference type="RefSeq" id="XP_002682137.1">
    <property type="nucleotide sequence ID" value="XM_002682091.1"/>
</dbReference>
<name>D2V1Y4_NAEGR</name>
<dbReference type="GeneID" id="8852610"/>
<dbReference type="AlphaFoldDB" id="D2V1Y4"/>
<dbReference type="InterPro" id="IPR000742">
    <property type="entry name" value="EGF"/>
</dbReference>
<dbReference type="Gene3D" id="2.10.25.10">
    <property type="entry name" value="Laminin"/>
    <property type="match status" value="1"/>
</dbReference>
<keyword evidence="3" id="KW-1185">Reference proteome</keyword>
<evidence type="ECO:0000259" key="1">
    <source>
        <dbReference type="PROSITE" id="PS01186"/>
    </source>
</evidence>
<accession>D2V1Y4</accession>